<name>A0AAV4SCN0_9ARAC</name>
<comment type="caution">
    <text evidence="1">The sequence shown here is derived from an EMBL/GenBank/DDBJ whole genome shotgun (WGS) entry which is preliminary data.</text>
</comment>
<keyword evidence="2" id="KW-1185">Reference proteome</keyword>
<proteinExistence type="predicted"/>
<evidence type="ECO:0000313" key="2">
    <source>
        <dbReference type="Proteomes" id="UP001054837"/>
    </source>
</evidence>
<organism evidence="1 2">
    <name type="scientific">Caerostris darwini</name>
    <dbReference type="NCBI Taxonomy" id="1538125"/>
    <lineage>
        <taxon>Eukaryota</taxon>
        <taxon>Metazoa</taxon>
        <taxon>Ecdysozoa</taxon>
        <taxon>Arthropoda</taxon>
        <taxon>Chelicerata</taxon>
        <taxon>Arachnida</taxon>
        <taxon>Araneae</taxon>
        <taxon>Araneomorphae</taxon>
        <taxon>Entelegynae</taxon>
        <taxon>Araneoidea</taxon>
        <taxon>Araneidae</taxon>
        <taxon>Caerostris</taxon>
    </lineage>
</organism>
<protein>
    <submittedName>
        <fullName evidence="1">Uncharacterized protein</fullName>
    </submittedName>
</protein>
<dbReference type="EMBL" id="BPLQ01007533">
    <property type="protein sequence ID" value="GIY30699.1"/>
    <property type="molecule type" value="Genomic_DNA"/>
</dbReference>
<dbReference type="Proteomes" id="UP001054837">
    <property type="component" value="Unassembled WGS sequence"/>
</dbReference>
<accession>A0AAV4SCN0</accession>
<reference evidence="1 2" key="1">
    <citation type="submission" date="2021-06" db="EMBL/GenBank/DDBJ databases">
        <title>Caerostris darwini draft genome.</title>
        <authorList>
            <person name="Kono N."/>
            <person name="Arakawa K."/>
        </authorList>
    </citation>
    <scope>NUCLEOTIDE SEQUENCE [LARGE SCALE GENOMIC DNA]</scope>
</reference>
<evidence type="ECO:0000313" key="1">
    <source>
        <dbReference type="EMBL" id="GIY30699.1"/>
    </source>
</evidence>
<dbReference type="AlphaFoldDB" id="A0AAV4SCN0"/>
<sequence length="119" mass="13614">MTVERQINHAYTLAVNYHEFNLSLSKEFSPLPSIQHVIAPSGHIVFFMHSHHESEHFEDFGKVRRNAGAAVNYHEFNLSLSKEFSPLPSIQHVIAPGGHISFFMHNRNKSEPFEDFGNV</sequence>
<gene>
    <name evidence="1" type="ORF">CDAR_465441</name>
</gene>